<feature type="region of interest" description="Disordered" evidence="1">
    <location>
        <begin position="85"/>
        <end position="128"/>
    </location>
</feature>
<accession>A0A5C8GMY8</accession>
<dbReference type="AlphaFoldDB" id="A0A5C8GMY8"/>
<feature type="region of interest" description="Disordered" evidence="1">
    <location>
        <begin position="14"/>
        <end position="44"/>
    </location>
</feature>
<dbReference type="Proteomes" id="UP000321612">
    <property type="component" value="Unassembled WGS sequence"/>
</dbReference>
<evidence type="ECO:0000313" key="3">
    <source>
        <dbReference type="Proteomes" id="UP000321612"/>
    </source>
</evidence>
<evidence type="ECO:0000256" key="1">
    <source>
        <dbReference type="SAM" id="MobiDB-lite"/>
    </source>
</evidence>
<sequence>MGCMEVGALAEERQKGRVGEKTKGIKATKREAGGGEGKKWEGATNRERKLVPLFGDKEWEISRRNSPVTVSKRRKNLFARWRKQVQKMGWGSDKRESLKNRKRDGERDVESVSQNFREETGARKQQGE</sequence>
<dbReference type="EMBL" id="SDIK01000011">
    <property type="protein sequence ID" value="TXJ63114.1"/>
    <property type="molecule type" value="Genomic_DNA"/>
</dbReference>
<protein>
    <submittedName>
        <fullName evidence="2">Uncharacterized protein</fullName>
    </submittedName>
</protein>
<organism evidence="2 3">
    <name type="scientific">Prevotella brunnea</name>
    <dbReference type="NCBI Taxonomy" id="2508867"/>
    <lineage>
        <taxon>Bacteria</taxon>
        <taxon>Pseudomonadati</taxon>
        <taxon>Bacteroidota</taxon>
        <taxon>Bacteroidia</taxon>
        <taxon>Bacteroidales</taxon>
        <taxon>Prevotellaceae</taxon>
        <taxon>Prevotella</taxon>
    </lineage>
</organism>
<comment type="caution">
    <text evidence="2">The sequence shown here is derived from an EMBL/GenBank/DDBJ whole genome shotgun (WGS) entry which is preliminary data.</text>
</comment>
<reference evidence="3" key="1">
    <citation type="submission" date="2019-05" db="EMBL/GenBank/DDBJ databases">
        <title>Prevotella brunnea sp. nov., isolated from a wound of a patient.</title>
        <authorList>
            <person name="Buhl M."/>
        </authorList>
    </citation>
    <scope>NUCLEOTIDE SEQUENCE [LARGE SCALE GENOMIC DNA]</scope>
    <source>
        <strain evidence="3">A2672</strain>
    </source>
</reference>
<dbReference type="RefSeq" id="WP_147785397.1">
    <property type="nucleotide sequence ID" value="NZ_SDIK01000011.1"/>
</dbReference>
<gene>
    <name evidence="2" type="ORF">ETF27_01730</name>
</gene>
<name>A0A5C8GMY8_9BACT</name>
<proteinExistence type="predicted"/>
<keyword evidence="3" id="KW-1185">Reference proteome</keyword>
<feature type="compositionally biased region" description="Basic and acidic residues" evidence="1">
    <location>
        <begin position="92"/>
        <end position="128"/>
    </location>
</feature>
<evidence type="ECO:0000313" key="2">
    <source>
        <dbReference type="EMBL" id="TXJ63114.1"/>
    </source>
</evidence>